<organism evidence="1">
    <name type="scientific">Brassica oleracea</name>
    <name type="common">Wild cabbage</name>
    <dbReference type="NCBI Taxonomy" id="3712"/>
    <lineage>
        <taxon>Eukaryota</taxon>
        <taxon>Viridiplantae</taxon>
        <taxon>Streptophyta</taxon>
        <taxon>Embryophyta</taxon>
        <taxon>Tracheophyta</taxon>
        <taxon>Spermatophyta</taxon>
        <taxon>Magnoliopsida</taxon>
        <taxon>eudicotyledons</taxon>
        <taxon>Gunneridae</taxon>
        <taxon>Pentapetalae</taxon>
        <taxon>rosids</taxon>
        <taxon>malvids</taxon>
        <taxon>Brassicales</taxon>
        <taxon>Brassicaceae</taxon>
        <taxon>Brassiceae</taxon>
        <taxon>Brassica</taxon>
    </lineage>
</organism>
<gene>
    <name evidence="1" type="ORF">BOLC6T35354H</name>
</gene>
<feature type="non-terminal residue" evidence="1">
    <location>
        <position position="1"/>
    </location>
</feature>
<evidence type="ECO:0008006" key="2">
    <source>
        <dbReference type="Google" id="ProtNLM"/>
    </source>
</evidence>
<accession>A0A3P6GJH5</accession>
<feature type="non-terminal residue" evidence="1">
    <location>
        <position position="173"/>
    </location>
</feature>
<proteinExistence type="predicted"/>
<name>A0A3P6GJH5_BRAOL</name>
<dbReference type="AlphaFoldDB" id="A0A3P6GJH5"/>
<evidence type="ECO:0000313" key="1">
    <source>
        <dbReference type="EMBL" id="VDD59901.1"/>
    </source>
</evidence>
<protein>
    <recommendedName>
        <fullName evidence="2">RNase H type-1 domain-containing protein</fullName>
    </recommendedName>
</protein>
<dbReference type="EMBL" id="LR031880">
    <property type="protein sequence ID" value="VDD59901.1"/>
    <property type="molecule type" value="Genomic_DNA"/>
</dbReference>
<sequence>LVVADLICRGSGEWNITRIKASLPHLLPEIQRLQPSITGAADSYAWLASKTGTYFVKSGYFVATSMEQIEETLFPWILWGIWTARNYLIFENRVFDPSDIFSKAVANARDWNEAQRSPPTPPTVQSYRLPPSPANTFALQCFTDAAWNAAMNKAGCGWYMVNCENDVILQGTR</sequence>
<reference evidence="1" key="1">
    <citation type="submission" date="2018-11" db="EMBL/GenBank/DDBJ databases">
        <authorList>
            <consortium name="Genoscope - CEA"/>
            <person name="William W."/>
        </authorList>
    </citation>
    <scope>NUCLEOTIDE SEQUENCE</scope>
</reference>